<organism evidence="6 7">
    <name type="scientific">Sphingomonas carotinifaciens</name>
    <dbReference type="NCBI Taxonomy" id="1166323"/>
    <lineage>
        <taxon>Bacteria</taxon>
        <taxon>Pseudomonadati</taxon>
        <taxon>Pseudomonadota</taxon>
        <taxon>Alphaproteobacteria</taxon>
        <taxon>Sphingomonadales</taxon>
        <taxon>Sphingomonadaceae</taxon>
        <taxon>Sphingomonas</taxon>
    </lineage>
</organism>
<evidence type="ECO:0000313" key="7">
    <source>
        <dbReference type="Proteomes" id="UP000323502"/>
    </source>
</evidence>
<protein>
    <recommendedName>
        <fullName evidence="3">Carboxylic ester hydrolase</fullName>
        <ecNumber evidence="3">3.1.1.-</ecNumber>
    </recommendedName>
</protein>
<dbReference type="Gene3D" id="3.40.50.1820">
    <property type="entry name" value="alpha/beta hydrolase"/>
    <property type="match status" value="1"/>
</dbReference>
<dbReference type="InterPro" id="IPR050309">
    <property type="entry name" value="Type-B_Carboxylest/Lipase"/>
</dbReference>
<dbReference type="PROSITE" id="PS00122">
    <property type="entry name" value="CARBOXYLESTERASE_B_1"/>
    <property type="match status" value="1"/>
</dbReference>
<evidence type="ECO:0000313" key="8">
    <source>
        <dbReference type="Proteomes" id="UP000436801"/>
    </source>
</evidence>
<evidence type="ECO:0000313" key="5">
    <source>
        <dbReference type="EMBL" id="MWC42835.1"/>
    </source>
</evidence>
<evidence type="ECO:0000256" key="3">
    <source>
        <dbReference type="RuleBase" id="RU361235"/>
    </source>
</evidence>
<evidence type="ECO:0000256" key="1">
    <source>
        <dbReference type="ARBA" id="ARBA00005964"/>
    </source>
</evidence>
<dbReference type="EC" id="3.1.1.-" evidence="3"/>
<reference evidence="6 7" key="1">
    <citation type="submission" date="2016-10" db="EMBL/GenBank/DDBJ databases">
        <authorList>
            <person name="Varghese N."/>
            <person name="Submissions S."/>
        </authorList>
    </citation>
    <scope>NUCLEOTIDE SEQUENCE [LARGE SCALE GENOMIC DNA]</scope>
    <source>
        <strain evidence="6 7">S7-754</strain>
    </source>
</reference>
<dbReference type="GO" id="GO:0016787">
    <property type="term" value="F:hydrolase activity"/>
    <property type="evidence" value="ECO:0007669"/>
    <property type="project" value="UniProtKB-KW"/>
</dbReference>
<name>A0A1G7GEF5_9SPHN</name>
<keyword evidence="7" id="KW-1185">Reference proteome</keyword>
<reference evidence="5 8" key="2">
    <citation type="submission" date="2019-12" db="EMBL/GenBank/DDBJ databases">
        <authorList>
            <person name="Zheng J."/>
        </authorList>
    </citation>
    <scope>NUCLEOTIDE SEQUENCE [LARGE SCALE GENOMIC DNA]</scope>
    <source>
        <strain evidence="5 8">DSM 27347</strain>
    </source>
</reference>
<dbReference type="PANTHER" id="PTHR11559">
    <property type="entry name" value="CARBOXYLESTERASE"/>
    <property type="match status" value="1"/>
</dbReference>
<dbReference type="EMBL" id="FNBI01000001">
    <property type="protein sequence ID" value="SDE86475.1"/>
    <property type="molecule type" value="Genomic_DNA"/>
</dbReference>
<proteinExistence type="inferred from homology"/>
<evidence type="ECO:0000259" key="4">
    <source>
        <dbReference type="Pfam" id="PF00135"/>
    </source>
</evidence>
<accession>A0A1G7GEF5</accession>
<gene>
    <name evidence="5" type="ORF">GQR91_04070</name>
    <name evidence="6" type="ORF">SAMN05216557_101842</name>
</gene>
<dbReference type="InterPro" id="IPR029058">
    <property type="entry name" value="AB_hydrolase_fold"/>
</dbReference>
<dbReference type="EMBL" id="WSUT01000005">
    <property type="protein sequence ID" value="MWC42835.1"/>
    <property type="molecule type" value="Genomic_DNA"/>
</dbReference>
<dbReference type="RefSeq" id="WP_149681259.1">
    <property type="nucleotide sequence ID" value="NZ_FNBI01000001.1"/>
</dbReference>
<dbReference type="OrthoDB" id="9775851at2"/>
<comment type="similarity">
    <text evidence="1 3">Belongs to the type-B carboxylesterase/lipase family.</text>
</comment>
<dbReference type="InterPro" id="IPR019826">
    <property type="entry name" value="Carboxylesterase_B_AS"/>
</dbReference>
<keyword evidence="2 3" id="KW-0378">Hydrolase</keyword>
<feature type="chain" id="PRO_5033811794" description="Carboxylic ester hydrolase" evidence="3">
    <location>
        <begin position="17"/>
        <end position="487"/>
    </location>
</feature>
<dbReference type="InterPro" id="IPR002018">
    <property type="entry name" value="CarbesteraseB"/>
</dbReference>
<dbReference type="Proteomes" id="UP000323502">
    <property type="component" value="Unassembled WGS sequence"/>
</dbReference>
<keyword evidence="3" id="KW-0732">Signal</keyword>
<sequence length="487" mass="50824">MIALALALAAAGPVVATDDGPVRGEADGAGAVFRRIPYAAPPVGARRWRPPARPARWTTPRAAVAEHAACPQTMSGEWNRRAAESGDEDCLFLDIRTPRLAPDARLPVMVWIHGGSNRAGSGGGTVESRITDQGIVLVSIQYRLGALGFLSHPALTREQGGTSGNYGLMDQQAALDWVRRNIAAFGGDPARVTIAGESAGAQDVGLHRLAPASQALFARAIAESGTPGFGVPARSLRQNEVVGTIIARRAGLSDRASAAALRAVPVARLLAADQGTAVPGLADASFIWLQAVVDGRFLREAPATAIAAGRFHRGPLLIGVNARELTLHGGLPAAADTVRREFGAGAPRALAFYGLQPGGTPIDDPRLGDVTLQLANDLTFRCPTIAISAANAARGVPVFQYQFDYAPPGGSVSHASELASVFALPAPGAPPVAHYWLNFVKTGDPNGAGLPRWPAYDVKTRAYLSFGQTQTTARADLRPICALRSAP</sequence>
<feature type="domain" description="Carboxylesterase type B" evidence="4">
    <location>
        <begin position="13"/>
        <end position="327"/>
    </location>
</feature>
<dbReference type="Proteomes" id="UP000436801">
    <property type="component" value="Unassembled WGS sequence"/>
</dbReference>
<dbReference type="AlphaFoldDB" id="A0A1G7GEF5"/>
<feature type="signal peptide" evidence="3">
    <location>
        <begin position="1"/>
        <end position="16"/>
    </location>
</feature>
<dbReference type="Pfam" id="PF00135">
    <property type="entry name" value="COesterase"/>
    <property type="match status" value="2"/>
</dbReference>
<evidence type="ECO:0000313" key="6">
    <source>
        <dbReference type="EMBL" id="SDE86475.1"/>
    </source>
</evidence>
<feature type="domain" description="Carboxylesterase type B" evidence="4">
    <location>
        <begin position="369"/>
        <end position="473"/>
    </location>
</feature>
<dbReference type="SUPFAM" id="SSF53474">
    <property type="entry name" value="alpha/beta-Hydrolases"/>
    <property type="match status" value="1"/>
</dbReference>
<evidence type="ECO:0000256" key="2">
    <source>
        <dbReference type="ARBA" id="ARBA00022801"/>
    </source>
</evidence>